<comment type="caution">
    <text evidence="5">The sequence shown here is derived from an EMBL/GenBank/DDBJ whole genome shotgun (WGS) entry which is preliminary data.</text>
</comment>
<evidence type="ECO:0000256" key="1">
    <source>
        <dbReference type="ARBA" id="ARBA00023015"/>
    </source>
</evidence>
<feature type="domain" description="HTH araC/xylS-type" evidence="4">
    <location>
        <begin position="156"/>
        <end position="258"/>
    </location>
</feature>
<reference evidence="5 6" key="1">
    <citation type="submission" date="2021-07" db="EMBL/GenBank/DDBJ databases">
        <title>Paenibacillus radiodurans sp. nov., isolated from the southeastern edge of Tengger Desert.</title>
        <authorList>
            <person name="Zhang G."/>
        </authorList>
    </citation>
    <scope>NUCLEOTIDE SEQUENCE [LARGE SCALE GENOMIC DNA]</scope>
    <source>
        <strain evidence="5 6">CCM 7311</strain>
    </source>
</reference>
<dbReference type="InterPro" id="IPR009057">
    <property type="entry name" value="Homeodomain-like_sf"/>
</dbReference>
<evidence type="ECO:0000256" key="2">
    <source>
        <dbReference type="ARBA" id="ARBA00023125"/>
    </source>
</evidence>
<keyword evidence="6" id="KW-1185">Reference proteome</keyword>
<accession>A0ABS7CDK0</accession>
<dbReference type="RefSeq" id="WP_210041699.1">
    <property type="nucleotide sequence ID" value="NZ_JBHLVU010000073.1"/>
</dbReference>
<name>A0ABS7CDK0_9BACL</name>
<proteinExistence type="predicted"/>
<evidence type="ECO:0000256" key="3">
    <source>
        <dbReference type="ARBA" id="ARBA00023163"/>
    </source>
</evidence>
<evidence type="ECO:0000259" key="4">
    <source>
        <dbReference type="PROSITE" id="PS01124"/>
    </source>
</evidence>
<gene>
    <name evidence="5" type="ORF">K0U00_33620</name>
</gene>
<organism evidence="5 6">
    <name type="scientific">Paenibacillus sepulcri</name>
    <dbReference type="NCBI Taxonomy" id="359917"/>
    <lineage>
        <taxon>Bacteria</taxon>
        <taxon>Bacillati</taxon>
        <taxon>Bacillota</taxon>
        <taxon>Bacilli</taxon>
        <taxon>Bacillales</taxon>
        <taxon>Paenibacillaceae</taxon>
        <taxon>Paenibacillus</taxon>
    </lineage>
</organism>
<protein>
    <submittedName>
        <fullName evidence="5">AraC family transcriptional regulator</fullName>
    </submittedName>
</protein>
<dbReference type="PANTHER" id="PTHR43280:SF2">
    <property type="entry name" value="HTH-TYPE TRANSCRIPTIONAL REGULATOR EXSA"/>
    <property type="match status" value="1"/>
</dbReference>
<dbReference type="SMART" id="SM00342">
    <property type="entry name" value="HTH_ARAC"/>
    <property type="match status" value="1"/>
</dbReference>
<dbReference type="PANTHER" id="PTHR43280">
    <property type="entry name" value="ARAC-FAMILY TRANSCRIPTIONAL REGULATOR"/>
    <property type="match status" value="1"/>
</dbReference>
<keyword evidence="2" id="KW-0238">DNA-binding</keyword>
<dbReference type="SUPFAM" id="SSF46689">
    <property type="entry name" value="Homeodomain-like"/>
    <property type="match status" value="2"/>
</dbReference>
<dbReference type="Proteomes" id="UP001519887">
    <property type="component" value="Unassembled WGS sequence"/>
</dbReference>
<keyword evidence="3" id="KW-0804">Transcription</keyword>
<dbReference type="PROSITE" id="PS01124">
    <property type="entry name" value="HTH_ARAC_FAMILY_2"/>
    <property type="match status" value="1"/>
</dbReference>
<dbReference type="Pfam" id="PF12833">
    <property type="entry name" value="HTH_18"/>
    <property type="match status" value="1"/>
</dbReference>
<dbReference type="EMBL" id="JAHZIK010001437">
    <property type="protein sequence ID" value="MBW7459000.1"/>
    <property type="molecule type" value="Genomic_DNA"/>
</dbReference>
<evidence type="ECO:0000313" key="5">
    <source>
        <dbReference type="EMBL" id="MBW7459000.1"/>
    </source>
</evidence>
<sequence>MIRSCGIKLFAHLYWNSKQAFALSKDRYPYWTLFAMEKGEFEYSIGEQRGIAAENDLILCPPQVWFHRRALKPVTFHYVQFEWLAGEENVDYPLEEVRVRIADKLRLSTSFAHLRQLSEFMDERSQCWKAYMVEDMLNMAVMERERTARLPKPTGDTLMLAVRKALQEQALEALQLGELASAFGMSPVQLTRRFRASFGVTPSQFITDIRLTHAVLLLKETALTMDEIAQRCGYDNGYYFSRVFEKHQQVRPSVYRKLNQV</sequence>
<dbReference type="Gene3D" id="1.10.10.60">
    <property type="entry name" value="Homeodomain-like"/>
    <property type="match status" value="2"/>
</dbReference>
<dbReference type="InterPro" id="IPR018060">
    <property type="entry name" value="HTH_AraC"/>
</dbReference>
<evidence type="ECO:0000313" key="6">
    <source>
        <dbReference type="Proteomes" id="UP001519887"/>
    </source>
</evidence>
<keyword evidence="1" id="KW-0805">Transcription regulation</keyword>